<keyword evidence="5" id="KW-1185">Reference proteome</keyword>
<reference evidence="4 5" key="1">
    <citation type="journal article" date="2023" name="BMC Biol.">
        <title>The compact genome of the sponge Oopsacas minuta (Hexactinellida) is lacking key metazoan core genes.</title>
        <authorList>
            <person name="Santini S."/>
            <person name="Schenkelaars Q."/>
            <person name="Jourda C."/>
            <person name="Duchesne M."/>
            <person name="Belahbib H."/>
            <person name="Rocher C."/>
            <person name="Selva M."/>
            <person name="Riesgo A."/>
            <person name="Vervoort M."/>
            <person name="Leys S.P."/>
            <person name="Kodjabachian L."/>
            <person name="Le Bivic A."/>
            <person name="Borchiellini C."/>
            <person name="Claverie J.M."/>
            <person name="Renard E."/>
        </authorList>
    </citation>
    <scope>NUCLEOTIDE SEQUENCE [LARGE SCALE GENOMIC DNA]</scope>
    <source>
        <strain evidence="4">SPO-2</strain>
    </source>
</reference>
<gene>
    <name evidence="4" type="ORF">LOD99_2116</name>
</gene>
<feature type="compositionally biased region" description="Acidic residues" evidence="1">
    <location>
        <begin position="343"/>
        <end position="354"/>
    </location>
</feature>
<dbReference type="InterPro" id="IPR029445">
    <property type="entry name" value="INTS5_N"/>
</dbReference>
<dbReference type="InterPro" id="IPR040316">
    <property type="entry name" value="INTS5"/>
</dbReference>
<comment type="caution">
    <text evidence="4">The sequence shown here is derived from an EMBL/GenBank/DDBJ whole genome shotgun (WGS) entry which is preliminary data.</text>
</comment>
<feature type="region of interest" description="Disordered" evidence="1">
    <location>
        <begin position="334"/>
        <end position="356"/>
    </location>
</feature>
<dbReference type="EMBL" id="JAKMXF010000188">
    <property type="protein sequence ID" value="KAI6655618.1"/>
    <property type="molecule type" value="Genomic_DNA"/>
</dbReference>
<sequence>MDIHKKESEKEEPAEPVKQIREILQASLSQSPPDSLDGLIHKGEIATQLLSTIPVSRSAALETIASCYLAALRDTSKELDNLKRFLFTTSDVIQSLLEHNKTAWSPVIFHWGLSLLVKMSIQDTRRSSTQEQIKYWISNQVVRPVLNLTFNCIDHFYTENPEKCIRQLLEQTKDSNKTCNWICCHLSMSYIDTSIPIVFKLIENNKSNEYTNPLIQSLEYVSIQAPDSVRNTILTSFSAVLEMTGEPQREMFKFYHELASQSTILLNLVALGIIKLLTVNRLRAILSQERDAQVCTLDDTDQLNRFLHEVVLFLRGESVYALIECLLHTSYPERSEGQRESQEVGEDGMEEGELREESPEVWRMAERLLEYMLIEMENNARRHVLNRDKMAKLSGSSEKHNTYLFVVDLSQHTDRLLLKYCKQRNENKLLKALSRLLVVIGLFCSDSIAIRILVHCILHAPSDNILLQIPQLQEKLSLMHPLVMVESFKRCLTLQQQMGEDERKATNLFKNISILLKMEAGAVWKSVTSQIHDELLNSVLTICEQLSPSQYTHTFNILDFIEKFQLLPMKARLVKKINVCMHLLTLFFGLLERSVSACFEGELDVHCELCLVRTRDILGDYCSNDRQCLVFSLRKIVYMCAVSDSPYHHLITGDIQTIEAKVEVISNETSLLVRRMNEFSVQNDNSCNTLKINNHIEGREFVHKQKSVTNATKSSQKTQRAINQANEQIILLLARCCLIETHSRIPHRSDSYNPLSMQQLGQIVLDTVAASEVPGNRDWFDEETLKYNIERHLKIRASLEETHLNLELLLFLANDGVALITCYPIIRAMVYVLVNFWSLSKAVKGTDCPIELNLSLYLIRVLCRAQWLNSQMLCLMEMFEILPANEIRQLMEEVQDFLKKNPPDKEEYKLRDNNIIVREYGAVCMQQFYELINIVVIRNIESVGHLVGALGLSNKITQQ</sequence>
<evidence type="ECO:0000259" key="3">
    <source>
        <dbReference type="Pfam" id="PF14838"/>
    </source>
</evidence>
<dbReference type="AlphaFoldDB" id="A0AAV7K2Z7"/>
<dbReference type="InterPro" id="IPR029444">
    <property type="entry name" value="INTS5_C"/>
</dbReference>
<organism evidence="4 5">
    <name type="scientific">Oopsacas minuta</name>
    <dbReference type="NCBI Taxonomy" id="111878"/>
    <lineage>
        <taxon>Eukaryota</taxon>
        <taxon>Metazoa</taxon>
        <taxon>Porifera</taxon>
        <taxon>Hexactinellida</taxon>
        <taxon>Hexasterophora</taxon>
        <taxon>Lyssacinosida</taxon>
        <taxon>Leucopsacidae</taxon>
        <taxon>Oopsacas</taxon>
    </lineage>
</organism>
<dbReference type="Pfam" id="PF14837">
    <property type="entry name" value="INTS5_N"/>
    <property type="match status" value="1"/>
</dbReference>
<accession>A0AAV7K2Z7</accession>
<dbReference type="Proteomes" id="UP001165289">
    <property type="component" value="Unassembled WGS sequence"/>
</dbReference>
<proteinExistence type="predicted"/>
<protein>
    <submittedName>
        <fullName evidence="4">Integrator complex subunit 5</fullName>
    </submittedName>
</protein>
<dbReference type="Pfam" id="PF14838">
    <property type="entry name" value="INTS5_C"/>
    <property type="match status" value="1"/>
</dbReference>
<evidence type="ECO:0000313" key="5">
    <source>
        <dbReference type="Proteomes" id="UP001165289"/>
    </source>
</evidence>
<feature type="domain" description="Integrator complex subunit 5 N-terminal" evidence="2">
    <location>
        <begin position="45"/>
        <end position="199"/>
    </location>
</feature>
<dbReference type="PANTHER" id="PTHR31697">
    <property type="entry name" value="INTEGRATOR COMPLEX SUBUNIT 5"/>
    <property type="match status" value="1"/>
</dbReference>
<dbReference type="PANTHER" id="PTHR31697:SF2">
    <property type="entry name" value="INTEGRATOR COMPLEX SUBUNIT 5"/>
    <property type="match status" value="1"/>
</dbReference>
<evidence type="ECO:0000313" key="4">
    <source>
        <dbReference type="EMBL" id="KAI6655618.1"/>
    </source>
</evidence>
<name>A0AAV7K2Z7_9METZ</name>
<dbReference type="GO" id="GO:0032039">
    <property type="term" value="C:integrator complex"/>
    <property type="evidence" value="ECO:0007669"/>
    <property type="project" value="InterPro"/>
</dbReference>
<feature type="domain" description="Integrator complex subunit 5 C-terminal" evidence="3">
    <location>
        <begin position="215"/>
        <end position="942"/>
    </location>
</feature>
<evidence type="ECO:0000259" key="2">
    <source>
        <dbReference type="Pfam" id="PF14837"/>
    </source>
</evidence>
<evidence type="ECO:0000256" key="1">
    <source>
        <dbReference type="SAM" id="MobiDB-lite"/>
    </source>
</evidence>
<dbReference type="GO" id="GO:0034472">
    <property type="term" value="P:snRNA 3'-end processing"/>
    <property type="evidence" value="ECO:0007669"/>
    <property type="project" value="TreeGrafter"/>
</dbReference>